<evidence type="ECO:0000259" key="1">
    <source>
        <dbReference type="Pfam" id="PF08818"/>
    </source>
</evidence>
<dbReference type="AlphaFoldDB" id="A0A7Y8H168"/>
<accession>A0A7Y8H168</accession>
<dbReference type="EMBL" id="VYGV01000028">
    <property type="protein sequence ID" value="NWF48620.1"/>
    <property type="molecule type" value="Genomic_DNA"/>
</dbReference>
<name>A0A7Y8H168_9BURK</name>
<organism evidence="2 3">
    <name type="scientific">Hydrogenophaga aromaticivorans</name>
    <dbReference type="NCBI Taxonomy" id="2610898"/>
    <lineage>
        <taxon>Bacteria</taxon>
        <taxon>Pseudomonadati</taxon>
        <taxon>Pseudomonadota</taxon>
        <taxon>Betaproteobacteria</taxon>
        <taxon>Burkholderiales</taxon>
        <taxon>Comamonadaceae</taxon>
        <taxon>Hydrogenophaga</taxon>
    </lineage>
</organism>
<gene>
    <name evidence="2" type="ORF">F3K02_25665</name>
</gene>
<feature type="domain" description="YdhG-like" evidence="1">
    <location>
        <begin position="22"/>
        <end position="115"/>
    </location>
</feature>
<comment type="caution">
    <text evidence="2">The sequence shown here is derived from an EMBL/GenBank/DDBJ whole genome shotgun (WGS) entry which is preliminary data.</text>
</comment>
<dbReference type="Gene3D" id="3.90.1150.200">
    <property type="match status" value="1"/>
</dbReference>
<evidence type="ECO:0000313" key="3">
    <source>
        <dbReference type="Proteomes" id="UP000545507"/>
    </source>
</evidence>
<dbReference type="Proteomes" id="UP000545507">
    <property type="component" value="Unassembled WGS sequence"/>
</dbReference>
<dbReference type="InterPro" id="IPR014922">
    <property type="entry name" value="YdhG-like"/>
</dbReference>
<dbReference type="RefSeq" id="WP_177139361.1">
    <property type="nucleotide sequence ID" value="NZ_VYGV01000028.1"/>
</dbReference>
<proteinExistence type="predicted"/>
<evidence type="ECO:0000313" key="2">
    <source>
        <dbReference type="EMBL" id="NWF48620.1"/>
    </source>
</evidence>
<keyword evidence="3" id="KW-1185">Reference proteome</keyword>
<sequence length="135" mass="15017">MKMVLTSATDPDGYIACLSGWQQRCAQALRGVVRHAAPELDERLKWGHIVYFAHGPVLLIRAEPTRLLFGFWEGQRLRHIEPRLRPGGKYQMATLELKEGTPFLQETAVRLATEASKLSRMAGDAKVASPSSTDS</sequence>
<dbReference type="Pfam" id="PF08818">
    <property type="entry name" value="DUF1801"/>
    <property type="match status" value="1"/>
</dbReference>
<protein>
    <submittedName>
        <fullName evidence="2">DUF1801 domain-containing protein</fullName>
    </submittedName>
</protein>
<dbReference type="SUPFAM" id="SSF159888">
    <property type="entry name" value="YdhG-like"/>
    <property type="match status" value="1"/>
</dbReference>
<reference evidence="2 3" key="1">
    <citation type="submission" date="2019-09" db="EMBL/GenBank/DDBJ databases">
        <title>Hydrogenophaga aromatica sp. nov., isolated from a para-xylene-degrading enrichment culture.</title>
        <authorList>
            <person name="Tancsics A."/>
            <person name="Banerjee S."/>
        </authorList>
    </citation>
    <scope>NUCLEOTIDE SEQUENCE [LARGE SCALE GENOMIC DNA]</scope>
    <source>
        <strain evidence="2 3">D2P1</strain>
    </source>
</reference>